<evidence type="ECO:0000313" key="4">
    <source>
        <dbReference type="EMBL" id="CAB4877249.1"/>
    </source>
</evidence>
<keyword evidence="2" id="KW-0560">Oxidoreductase</keyword>
<name>A0A6J7E9H4_9ZZZZ</name>
<evidence type="ECO:0000256" key="1">
    <source>
        <dbReference type="ARBA" id="ARBA00007118"/>
    </source>
</evidence>
<sequence>MQNLYAPIKIIQMMRAKTAVEIHELFAQRRSPRSLDETASMSREDVIAILEAARWAPSANNLQPWRFVVGQRGDDEFAKILSSLVPFNQAWALRASILVAVGGESSREDGSANPTFMYDCGLAVAQLTLEAHNRGFVAHQMAGFDAEKAAELFEGQKPLVIVAIGKQAPADQLEGPAYDRENAVRERKELSEIVLRGLPI</sequence>
<dbReference type="CDD" id="cd02138">
    <property type="entry name" value="TdsD-like"/>
    <property type="match status" value="1"/>
</dbReference>
<reference evidence="4" key="1">
    <citation type="submission" date="2020-05" db="EMBL/GenBank/DDBJ databases">
        <authorList>
            <person name="Chiriac C."/>
            <person name="Salcher M."/>
            <person name="Ghai R."/>
            <person name="Kavagutti S V."/>
        </authorList>
    </citation>
    <scope>NUCLEOTIDE SEQUENCE</scope>
</reference>
<dbReference type="InterPro" id="IPR000415">
    <property type="entry name" value="Nitroreductase-like"/>
</dbReference>
<protein>
    <submittedName>
        <fullName evidence="4">Unannotated protein</fullName>
    </submittedName>
</protein>
<proteinExistence type="inferred from homology"/>
<dbReference type="PANTHER" id="PTHR43673:SF10">
    <property type="entry name" value="NADH DEHYDROGENASE_NAD(P)H NITROREDUCTASE XCC3605-RELATED"/>
    <property type="match status" value="1"/>
</dbReference>
<gene>
    <name evidence="4" type="ORF">UFOPK3342_01325</name>
</gene>
<comment type="similarity">
    <text evidence="1">Belongs to the nitroreductase family.</text>
</comment>
<dbReference type="PANTHER" id="PTHR43673">
    <property type="entry name" value="NAD(P)H NITROREDUCTASE YDGI-RELATED"/>
    <property type="match status" value="1"/>
</dbReference>
<dbReference type="GO" id="GO:0016491">
    <property type="term" value="F:oxidoreductase activity"/>
    <property type="evidence" value="ECO:0007669"/>
    <property type="project" value="UniProtKB-KW"/>
</dbReference>
<dbReference type="SUPFAM" id="SSF55469">
    <property type="entry name" value="FMN-dependent nitroreductase-like"/>
    <property type="match status" value="1"/>
</dbReference>
<evidence type="ECO:0000256" key="2">
    <source>
        <dbReference type="ARBA" id="ARBA00023002"/>
    </source>
</evidence>
<evidence type="ECO:0000259" key="3">
    <source>
        <dbReference type="Pfam" id="PF00881"/>
    </source>
</evidence>
<dbReference type="Pfam" id="PF00881">
    <property type="entry name" value="Nitroreductase"/>
    <property type="match status" value="1"/>
</dbReference>
<accession>A0A6J7E9H4</accession>
<dbReference type="Gene3D" id="3.40.109.10">
    <property type="entry name" value="NADH Oxidase"/>
    <property type="match status" value="1"/>
</dbReference>
<dbReference type="EMBL" id="CAFBLH010000055">
    <property type="protein sequence ID" value="CAB4877249.1"/>
    <property type="molecule type" value="Genomic_DNA"/>
</dbReference>
<organism evidence="4">
    <name type="scientific">freshwater metagenome</name>
    <dbReference type="NCBI Taxonomy" id="449393"/>
    <lineage>
        <taxon>unclassified sequences</taxon>
        <taxon>metagenomes</taxon>
        <taxon>ecological metagenomes</taxon>
    </lineage>
</organism>
<feature type="domain" description="Nitroreductase" evidence="3">
    <location>
        <begin position="27"/>
        <end position="166"/>
    </location>
</feature>
<dbReference type="InterPro" id="IPR029479">
    <property type="entry name" value="Nitroreductase"/>
</dbReference>
<dbReference type="AlphaFoldDB" id="A0A6J7E9H4"/>